<evidence type="ECO:0000313" key="7">
    <source>
        <dbReference type="EMBL" id="CAF3964613.1"/>
    </source>
</evidence>
<evidence type="ECO:0000313" key="11">
    <source>
        <dbReference type="Proteomes" id="UP000663855"/>
    </source>
</evidence>
<comment type="caution">
    <text evidence="2">The sequence shown here is derived from an EMBL/GenBank/DDBJ whole genome shotgun (WGS) entry which is preliminary data.</text>
</comment>
<dbReference type="EMBL" id="CAJOBI010326611">
    <property type="protein sequence ID" value="CAF5192766.1"/>
    <property type="molecule type" value="Genomic_DNA"/>
</dbReference>
<dbReference type="Proteomes" id="UP000681720">
    <property type="component" value="Unassembled WGS sequence"/>
</dbReference>
<dbReference type="EMBL" id="CAJOBJ010004471">
    <property type="protein sequence ID" value="CAF4001539.1"/>
    <property type="molecule type" value="Genomic_DNA"/>
</dbReference>
<dbReference type="EMBL" id="CAJNOW010000439">
    <property type="protein sequence ID" value="CAF1276523.1"/>
    <property type="molecule type" value="Genomic_DNA"/>
</dbReference>
<accession>A0A816AKV4</accession>
<dbReference type="EMBL" id="CAJNRF010003572">
    <property type="protein sequence ID" value="CAF2052217.1"/>
    <property type="molecule type" value="Genomic_DNA"/>
</dbReference>
<evidence type="ECO:0000313" key="2">
    <source>
        <dbReference type="EMBL" id="CAF1598915.1"/>
    </source>
</evidence>
<dbReference type="EMBL" id="CAJNOV010017015">
    <property type="protein sequence ID" value="CAF1598915.1"/>
    <property type="molecule type" value="Genomic_DNA"/>
</dbReference>
<evidence type="ECO:0000313" key="1">
    <source>
        <dbReference type="EMBL" id="CAF1276523.1"/>
    </source>
</evidence>
<evidence type="ECO:0000313" key="8">
    <source>
        <dbReference type="EMBL" id="CAF4001539.1"/>
    </source>
</evidence>
<protein>
    <submittedName>
        <fullName evidence="2">Uncharacterized protein</fullName>
    </submittedName>
</protein>
<dbReference type="EMBL" id="CAJNRG010004414">
    <property type="protein sequence ID" value="CAF2066112.1"/>
    <property type="molecule type" value="Genomic_DNA"/>
</dbReference>
<evidence type="ECO:0000313" key="3">
    <source>
        <dbReference type="EMBL" id="CAF2052217.1"/>
    </source>
</evidence>
<dbReference type="OrthoDB" id="9978594at2759"/>
<dbReference type="Proteomes" id="UP000663887">
    <property type="component" value="Unassembled WGS sequence"/>
</dbReference>
<gene>
    <name evidence="9" type="ORF">BYL167_LOCUS15460</name>
    <name evidence="2" type="ORF">CJN711_LOCUS34915</name>
    <name evidence="8" type="ORF">GIL414_LOCUS11786</name>
    <name evidence="1" type="ORF">KQP761_LOCUS3559</name>
    <name evidence="5" type="ORF">MBJ925_LOCUS30149</name>
    <name evidence="7" type="ORF">OVN521_LOCUS13007</name>
    <name evidence="10" type="ORF">SMN809_LOCUS72853</name>
    <name evidence="6" type="ORF">UXM345_LOCUS954</name>
    <name evidence="3" type="ORF">WKI299_LOCUS10370</name>
    <name evidence="4" type="ORF">XDN619_LOCUS11525</name>
</gene>
<dbReference type="Proteomes" id="UP000663856">
    <property type="component" value="Unassembled WGS sequence"/>
</dbReference>
<dbReference type="Proteomes" id="UP000676336">
    <property type="component" value="Unassembled WGS sequence"/>
</dbReference>
<evidence type="ECO:0000313" key="4">
    <source>
        <dbReference type="EMBL" id="CAF2066112.1"/>
    </source>
</evidence>
<evidence type="ECO:0000313" key="6">
    <source>
        <dbReference type="EMBL" id="CAF3733099.1"/>
    </source>
</evidence>
<name>A0A816AKV4_9BILA</name>
<evidence type="ECO:0000313" key="5">
    <source>
        <dbReference type="EMBL" id="CAF2145053.1"/>
    </source>
</evidence>
<dbReference type="Proteomes" id="UP000663866">
    <property type="component" value="Unassembled WGS sequence"/>
</dbReference>
<dbReference type="AlphaFoldDB" id="A0A816AKV4"/>
<dbReference type="EMBL" id="CAJOBF010000047">
    <property type="protein sequence ID" value="CAF3733099.1"/>
    <property type="molecule type" value="Genomic_DNA"/>
</dbReference>
<dbReference type="Proteomes" id="UP000663834">
    <property type="component" value="Unassembled WGS sequence"/>
</dbReference>
<evidence type="ECO:0000313" key="9">
    <source>
        <dbReference type="EMBL" id="CAF4033370.1"/>
    </source>
</evidence>
<reference evidence="2" key="1">
    <citation type="submission" date="2021-02" db="EMBL/GenBank/DDBJ databases">
        <authorList>
            <person name="Nowell W R."/>
        </authorList>
    </citation>
    <scope>NUCLEOTIDE SEQUENCE</scope>
</reference>
<dbReference type="EMBL" id="CAJOBG010001867">
    <property type="protein sequence ID" value="CAF3964613.1"/>
    <property type="molecule type" value="Genomic_DNA"/>
</dbReference>
<dbReference type="EMBL" id="CAJOBH010005716">
    <property type="protein sequence ID" value="CAF4033370.1"/>
    <property type="molecule type" value="Genomic_DNA"/>
</dbReference>
<dbReference type="Proteomes" id="UP000663824">
    <property type="component" value="Unassembled WGS sequence"/>
</dbReference>
<keyword evidence="12" id="KW-1185">Reference proteome</keyword>
<sequence length="121" mass="13875">MYGGRIVGLATPCLVHGCTIRNESNTGVYVRLLYQPIKSQQEVFERRTEFQLAKGGETHIKEEEFDKGSFQIRETIQTIEVTRTDGRIQEINAPFDKVNSIELDWLFIIDNANILSVKRNS</sequence>
<evidence type="ECO:0000313" key="12">
    <source>
        <dbReference type="Proteomes" id="UP000663866"/>
    </source>
</evidence>
<dbReference type="Proteomes" id="UP000663842">
    <property type="component" value="Unassembled WGS sequence"/>
</dbReference>
<organism evidence="2 11">
    <name type="scientific">Rotaria magnacalcarata</name>
    <dbReference type="NCBI Taxonomy" id="392030"/>
    <lineage>
        <taxon>Eukaryota</taxon>
        <taxon>Metazoa</taxon>
        <taxon>Spiralia</taxon>
        <taxon>Gnathifera</taxon>
        <taxon>Rotifera</taxon>
        <taxon>Eurotatoria</taxon>
        <taxon>Bdelloidea</taxon>
        <taxon>Philodinida</taxon>
        <taxon>Philodinidae</taxon>
        <taxon>Rotaria</taxon>
    </lineage>
</organism>
<dbReference type="EMBL" id="CAJNRE010016296">
    <property type="protein sequence ID" value="CAF2145053.1"/>
    <property type="molecule type" value="Genomic_DNA"/>
</dbReference>
<evidence type="ECO:0000313" key="10">
    <source>
        <dbReference type="EMBL" id="CAF5192766.1"/>
    </source>
</evidence>
<proteinExistence type="predicted"/>
<dbReference type="Proteomes" id="UP000681967">
    <property type="component" value="Unassembled WGS sequence"/>
</dbReference>
<dbReference type="Proteomes" id="UP000663855">
    <property type="component" value="Unassembled WGS sequence"/>
</dbReference>